<dbReference type="PANTHER" id="PTHR31005">
    <property type="entry name" value="DUF4139 DOMAIN-CONTAINING PROTEIN"/>
    <property type="match status" value="1"/>
</dbReference>
<feature type="domain" description="DUF4139" evidence="2">
    <location>
        <begin position="234"/>
        <end position="716"/>
    </location>
</feature>
<evidence type="ECO:0000259" key="2">
    <source>
        <dbReference type="Pfam" id="PF13598"/>
    </source>
</evidence>
<dbReference type="STRING" id="1448308.A0A2T2P6S2"/>
<dbReference type="CDD" id="cd22249">
    <property type="entry name" value="UDM1_RNF168_RNF169-like"/>
    <property type="match status" value="1"/>
</dbReference>
<gene>
    <name evidence="3" type="ORF">BS50DRAFT_568620</name>
</gene>
<feature type="compositionally biased region" description="Basic and acidic residues" evidence="1">
    <location>
        <begin position="155"/>
        <end position="166"/>
    </location>
</feature>
<evidence type="ECO:0000313" key="4">
    <source>
        <dbReference type="Proteomes" id="UP000240883"/>
    </source>
</evidence>
<feature type="compositionally biased region" description="Basic residues" evidence="1">
    <location>
        <begin position="135"/>
        <end position="154"/>
    </location>
</feature>
<dbReference type="InterPro" id="IPR011935">
    <property type="entry name" value="CHP02231"/>
</dbReference>
<feature type="compositionally biased region" description="Low complexity" evidence="1">
    <location>
        <begin position="400"/>
        <end position="411"/>
    </location>
</feature>
<dbReference type="AlphaFoldDB" id="A0A2T2P6S2"/>
<evidence type="ECO:0000313" key="3">
    <source>
        <dbReference type="EMBL" id="PSN73028.1"/>
    </source>
</evidence>
<dbReference type="EMBL" id="KZ678129">
    <property type="protein sequence ID" value="PSN73028.1"/>
    <property type="molecule type" value="Genomic_DNA"/>
</dbReference>
<evidence type="ECO:0000256" key="1">
    <source>
        <dbReference type="SAM" id="MobiDB-lite"/>
    </source>
</evidence>
<feature type="region of interest" description="Disordered" evidence="1">
    <location>
        <begin position="121"/>
        <end position="166"/>
    </location>
</feature>
<feature type="region of interest" description="Disordered" evidence="1">
    <location>
        <begin position="1"/>
        <end position="36"/>
    </location>
</feature>
<protein>
    <recommendedName>
        <fullName evidence="2">DUF4139 domain-containing protein</fullName>
    </recommendedName>
</protein>
<dbReference type="Pfam" id="PF13598">
    <property type="entry name" value="DUF4139"/>
    <property type="match status" value="1"/>
</dbReference>
<feature type="compositionally biased region" description="Basic and acidic residues" evidence="1">
    <location>
        <begin position="121"/>
        <end position="134"/>
    </location>
</feature>
<organism evidence="3 4">
    <name type="scientific">Corynespora cassiicola Philippines</name>
    <dbReference type="NCBI Taxonomy" id="1448308"/>
    <lineage>
        <taxon>Eukaryota</taxon>
        <taxon>Fungi</taxon>
        <taxon>Dikarya</taxon>
        <taxon>Ascomycota</taxon>
        <taxon>Pezizomycotina</taxon>
        <taxon>Dothideomycetes</taxon>
        <taxon>Pleosporomycetidae</taxon>
        <taxon>Pleosporales</taxon>
        <taxon>Corynesporascaceae</taxon>
        <taxon>Corynespora</taxon>
    </lineage>
</organism>
<keyword evidence="4" id="KW-1185">Reference proteome</keyword>
<reference evidence="3 4" key="1">
    <citation type="journal article" date="2018" name="Front. Microbiol.">
        <title>Genome-Wide Analysis of Corynespora cassiicola Leaf Fall Disease Putative Effectors.</title>
        <authorList>
            <person name="Lopez D."/>
            <person name="Ribeiro S."/>
            <person name="Label P."/>
            <person name="Fumanal B."/>
            <person name="Venisse J.S."/>
            <person name="Kohler A."/>
            <person name="de Oliveira R.R."/>
            <person name="Labutti K."/>
            <person name="Lipzen A."/>
            <person name="Lail K."/>
            <person name="Bauer D."/>
            <person name="Ohm R.A."/>
            <person name="Barry K.W."/>
            <person name="Spatafora J."/>
            <person name="Grigoriev I.V."/>
            <person name="Martin F.M."/>
            <person name="Pujade-Renaud V."/>
        </authorList>
    </citation>
    <scope>NUCLEOTIDE SEQUENCE [LARGE SCALE GENOMIC DNA]</scope>
    <source>
        <strain evidence="3 4">Philippines</strain>
    </source>
</reference>
<name>A0A2T2P6S2_CORCC</name>
<dbReference type="InterPro" id="IPR037291">
    <property type="entry name" value="DUF4139"/>
</dbReference>
<feature type="region of interest" description="Disordered" evidence="1">
    <location>
        <begin position="346"/>
        <end position="411"/>
    </location>
</feature>
<dbReference type="PANTHER" id="PTHR31005:SF8">
    <property type="entry name" value="DUF4139 DOMAIN-CONTAINING PROTEIN"/>
    <property type="match status" value="1"/>
</dbReference>
<dbReference type="OrthoDB" id="10068793at2759"/>
<accession>A0A2T2P6S2</accession>
<feature type="compositionally biased region" description="Acidic residues" evidence="1">
    <location>
        <begin position="15"/>
        <end position="36"/>
    </location>
</feature>
<dbReference type="Proteomes" id="UP000240883">
    <property type="component" value="Unassembled WGS sequence"/>
</dbReference>
<sequence length="724" mass="79966">MTVELVPNHQIFEEVYPDESESSDDESDVEFYDSEDEEDAVKEISKEIKALQLRLTEAIEDQNSATERLSTLDRYAKTASAEHLNADELVKLNAKYKEERHSIFKVHSEAIQAVADLRKQVSRKEHEKNLAGKEAKKRRAREAKQKAKEKRQRALQKEEKRKQSKYLRQERERYWPKKIYKVTLILELVSMDTPSSSRRGSMDSVTLASPSRIEDVTPQKGSDLAAIPTHTSLLLSYVTREACWSPRYDIRISTVHKTASIVYRTEFLNRTSETWKDTKLSFSTSQTSYQGLEDAVPFMHAWRIRLSRHHSGDGGLLSLEEASNSRTGRAVTSTFNRAEHFGLDDHFVPTSQSKRPLPIQQGYNSSSLFSSSNNRQVRAGGLFGNPSSTHPPPGGGLFGSNSAMPASHAPSAPRSALFSVAVEPANVELSKSVSSARSKSVVGSALFGRKEKPNSAPSENEEEEFVAEAEPQEQVDFEETSWEENGVVTVYEVPGTRTMTPSSMTRRHKIASMNATNLQLSHICVPKLRSAAFLRAKVRNPSSTITLLKGSAGVTLDGSFLGNINIPRVSPGQLFDLPLGVDPAIHVNYPKPSVLRSTQGMIFGKESAQMFSRSIWLNNTKLRPVDLVVLDQAPISEDERLRIAISTPRGLAREGDAVKAGVSAKEGSSGSVGTIKGDAWGSATAKLKKNGEISWDVKLEGGKGCLLKLEYEARLPSGESIVPA</sequence>
<proteinExistence type="predicted"/>
<feature type="compositionally biased region" description="Low complexity" evidence="1">
    <location>
        <begin position="364"/>
        <end position="374"/>
    </location>
</feature>